<dbReference type="GeneID" id="67016259"/>
<feature type="compositionally biased region" description="Polar residues" evidence="1">
    <location>
        <begin position="401"/>
        <end position="413"/>
    </location>
</feature>
<evidence type="ECO:0000256" key="1">
    <source>
        <dbReference type="SAM" id="MobiDB-lite"/>
    </source>
</evidence>
<dbReference type="CDD" id="cd00303">
    <property type="entry name" value="retropepsin_like"/>
    <property type="match status" value="1"/>
</dbReference>
<keyword evidence="3" id="KW-1185">Reference proteome</keyword>
<feature type="compositionally biased region" description="Low complexity" evidence="1">
    <location>
        <begin position="414"/>
        <end position="426"/>
    </location>
</feature>
<organism evidence="2 3">
    <name type="scientific">Alternaria atra</name>
    <dbReference type="NCBI Taxonomy" id="119953"/>
    <lineage>
        <taxon>Eukaryota</taxon>
        <taxon>Fungi</taxon>
        <taxon>Dikarya</taxon>
        <taxon>Ascomycota</taxon>
        <taxon>Pezizomycotina</taxon>
        <taxon>Dothideomycetes</taxon>
        <taxon>Pleosporomycetidae</taxon>
        <taxon>Pleosporales</taxon>
        <taxon>Pleosporineae</taxon>
        <taxon>Pleosporaceae</taxon>
        <taxon>Alternaria</taxon>
        <taxon>Alternaria sect. Ulocladioides</taxon>
    </lineage>
</organism>
<dbReference type="AlphaFoldDB" id="A0A8J2I015"/>
<feature type="region of interest" description="Disordered" evidence="1">
    <location>
        <begin position="366"/>
        <end position="464"/>
    </location>
</feature>
<dbReference type="OrthoDB" id="4767016at2759"/>
<accession>A0A8J2I015</accession>
<dbReference type="Proteomes" id="UP000676310">
    <property type="component" value="Unassembled WGS sequence"/>
</dbReference>
<name>A0A8J2I015_9PLEO</name>
<dbReference type="RefSeq" id="XP_043168127.1">
    <property type="nucleotide sequence ID" value="XM_043312192.1"/>
</dbReference>
<comment type="caution">
    <text evidence="2">The sequence shown here is derived from an EMBL/GenBank/DDBJ whole genome shotgun (WGS) entry which is preliminary data.</text>
</comment>
<feature type="compositionally biased region" description="Basic and acidic residues" evidence="1">
    <location>
        <begin position="366"/>
        <end position="395"/>
    </location>
</feature>
<proteinExistence type="predicted"/>
<protein>
    <submittedName>
        <fullName evidence="2">Uncharacterized protein</fullName>
    </submittedName>
</protein>
<feature type="compositionally biased region" description="Polar residues" evidence="1">
    <location>
        <begin position="427"/>
        <end position="438"/>
    </location>
</feature>
<gene>
    <name evidence="2" type="ORF">ALTATR162_LOCUS4577</name>
</gene>
<evidence type="ECO:0000313" key="3">
    <source>
        <dbReference type="Proteomes" id="UP000676310"/>
    </source>
</evidence>
<sequence>MAEPVGLAAGIITIASKVPGLLGASEFLKTLPTLKLEVEIYTQLLQEIGKIALSEISVLPTSAALSLQLCQQQLAKLAKEIDKVPTSPKDRLKTVNWYNYNKGKLDSGIKDYRRSVKILRDIVMDTITQERITENASSPMSTARDVHISINLTKDEAMGESQIQTLMQKLETTLSNGSLSIRDVHVTNSFTERSQSEGDQPHSPEVLREVKRAAMGVVARTRVAQGSPDAFSFQATIMTSGQPRSEVCVKLDTGSRENWISGRVVDRAGLRDRIVPIGEAFYVAANNSLFNAVGTVSVEWTRDSIKSWQTKFLVLEDASYDLLLGSIFIIDEGLFIFNDAEPVLVNTRLAPLSKEDHHEMMRKIIERGAKNEETEKTREAIRKAERNRRREEKASKAASRVTSVVPTHQPSLANTPGSTTPTNSSTFRPTPSIQSQAGSIDARVEQGSALKIMNGSQGPAPEAS</sequence>
<evidence type="ECO:0000313" key="2">
    <source>
        <dbReference type="EMBL" id="CAG5156784.1"/>
    </source>
</evidence>
<dbReference type="EMBL" id="CAJRGZ010000017">
    <property type="protein sequence ID" value="CAG5156784.1"/>
    <property type="molecule type" value="Genomic_DNA"/>
</dbReference>
<reference evidence="2" key="1">
    <citation type="submission" date="2021-05" db="EMBL/GenBank/DDBJ databases">
        <authorList>
            <person name="Stam R."/>
        </authorList>
    </citation>
    <scope>NUCLEOTIDE SEQUENCE</scope>
    <source>
        <strain evidence="2">CS162</strain>
    </source>
</reference>